<evidence type="ECO:0000313" key="1">
    <source>
        <dbReference type="EMBL" id="PWE46568.1"/>
    </source>
</evidence>
<comment type="caution">
    <text evidence="1">The sequence shown here is derived from an EMBL/GenBank/DDBJ whole genome shotgun (WGS) entry which is preliminary data.</text>
</comment>
<reference evidence="1 2" key="1">
    <citation type="submission" date="2018-05" db="EMBL/GenBank/DDBJ databases">
        <title>Genome sequences of two Antarctic strains of Pseudomonas prosekii: insights into adaptation to extreme conditions.</title>
        <authorList>
            <person name="Snopkova K."/>
            <person name="Dufkova K."/>
            <person name="Cejkova D."/>
            <person name="Sedlacek I."/>
            <person name="Smajs D."/>
        </authorList>
    </citation>
    <scope>NUCLEOTIDE SEQUENCE [LARGE SCALE GENOMIC DNA]</scope>
    <source>
        <strain evidence="1 2">P2673</strain>
    </source>
</reference>
<dbReference type="EMBL" id="QFAW01000008">
    <property type="protein sequence ID" value="PWE46568.1"/>
    <property type="molecule type" value="Genomic_DNA"/>
</dbReference>
<dbReference type="AlphaFoldDB" id="A0A2U2DAZ5"/>
<accession>A0A2U2DAZ5</accession>
<gene>
    <name evidence="1" type="ORF">C9I49_08155</name>
</gene>
<evidence type="ECO:0000313" key="2">
    <source>
        <dbReference type="Proteomes" id="UP000245056"/>
    </source>
</evidence>
<dbReference type="Proteomes" id="UP000245056">
    <property type="component" value="Unassembled WGS sequence"/>
</dbReference>
<organism evidence="1 2">
    <name type="scientific">Pseudomonas prosekii</name>
    <dbReference type="NCBI Taxonomy" id="1148509"/>
    <lineage>
        <taxon>Bacteria</taxon>
        <taxon>Pseudomonadati</taxon>
        <taxon>Pseudomonadota</taxon>
        <taxon>Gammaproteobacteria</taxon>
        <taxon>Pseudomonadales</taxon>
        <taxon>Pseudomonadaceae</taxon>
        <taxon>Pseudomonas</taxon>
    </lineage>
</organism>
<proteinExistence type="predicted"/>
<dbReference type="OrthoDB" id="7029907at2"/>
<name>A0A2U2DAZ5_9PSED</name>
<sequence length="61" mass="6560">MTEGFLWRGGLPPFGCVAVVKPAYAVCRKEFGAASQPSGGKPPRHNWYFSISQSSVCTPSL</sequence>
<protein>
    <submittedName>
        <fullName evidence="1">Uncharacterized protein</fullName>
    </submittedName>
</protein>